<feature type="repeat" description="WD" evidence="5">
    <location>
        <begin position="388"/>
        <end position="420"/>
    </location>
</feature>
<proteinExistence type="inferred from homology"/>
<name>A0A8J9ZH71_BRALA</name>
<keyword evidence="8" id="KW-1185">Reference proteome</keyword>
<dbReference type="InterPro" id="IPR015943">
    <property type="entry name" value="WD40/YVTN_repeat-like_dom_sf"/>
</dbReference>
<evidence type="ECO:0000256" key="6">
    <source>
        <dbReference type="SAM" id="Coils"/>
    </source>
</evidence>
<dbReference type="PROSITE" id="PS50082">
    <property type="entry name" value="WD_REPEATS_2"/>
    <property type="match status" value="5"/>
</dbReference>
<dbReference type="PANTHER" id="PTHR19850">
    <property type="entry name" value="GUANINE NUCLEOTIDE-BINDING PROTEIN BETA G PROTEIN BETA"/>
    <property type="match status" value="1"/>
</dbReference>
<reference evidence="7" key="1">
    <citation type="submission" date="2022-01" db="EMBL/GenBank/DDBJ databases">
        <authorList>
            <person name="Braso-Vives M."/>
        </authorList>
    </citation>
    <scope>NUCLEOTIDE SEQUENCE</scope>
</reference>
<dbReference type="PRINTS" id="PR00320">
    <property type="entry name" value="GPROTEINBRPT"/>
</dbReference>
<keyword evidence="2 5" id="KW-0853">WD repeat</keyword>
<evidence type="ECO:0000256" key="2">
    <source>
        <dbReference type="ARBA" id="ARBA00022574"/>
    </source>
</evidence>
<organism evidence="7 8">
    <name type="scientific">Branchiostoma lanceolatum</name>
    <name type="common">Common lancelet</name>
    <name type="synonym">Amphioxus lanceolatum</name>
    <dbReference type="NCBI Taxonomy" id="7740"/>
    <lineage>
        <taxon>Eukaryota</taxon>
        <taxon>Metazoa</taxon>
        <taxon>Chordata</taxon>
        <taxon>Cephalochordata</taxon>
        <taxon>Leptocardii</taxon>
        <taxon>Amphioxiformes</taxon>
        <taxon>Branchiostomatidae</taxon>
        <taxon>Branchiostoma</taxon>
    </lineage>
</organism>
<dbReference type="InterPro" id="IPR019775">
    <property type="entry name" value="WD40_repeat_CS"/>
</dbReference>
<sequence length="420" mass="46571">MPARILAERRALLGRATGKLLTSCASSKIVAEASLNLSAASSDTRTILPPSTCYNGQSRDDIITCTFKMAAVAAEDSELDLDALRKEAETLRSRLEEERRKSNDVQLRDVASKLELVPPLQMKVRRVLKGHQGKVLDMDWSTDKRRLVSSSQDGKVIVWDAFANKQERVLSMPTTWIMSCAFSPSGDIIACGGLDNKCTVFPIDKDLENPERKRRTIAMHTSFMSCCRFVKSGYQILTSSGDCTCALWDVDSSQLMQSFHGHISDVLCLDISPVHCRTFLSGSSDKTASLWDIRTGRCVHSFDGHDGDINGVRFFPTGESFVTASDDGTCRLYDLRADREVALYTKDCMIFAATCVDISKSGRLMFAGYNDYTVNVWDVLKCVRVGRIYAHDNKVTCLQRSPDGTAVCSGSWDTTLKLWA</sequence>
<dbReference type="InterPro" id="IPR001632">
    <property type="entry name" value="WD40_G-protein_beta-like"/>
</dbReference>
<dbReference type="PIRSF" id="PIRSF002394">
    <property type="entry name" value="GN-bd_beta"/>
    <property type="match status" value="1"/>
</dbReference>
<dbReference type="SUPFAM" id="SSF50978">
    <property type="entry name" value="WD40 repeat-like"/>
    <property type="match status" value="1"/>
</dbReference>
<feature type="repeat" description="WD" evidence="5">
    <location>
        <begin position="217"/>
        <end position="258"/>
    </location>
</feature>
<dbReference type="InterPro" id="IPR020472">
    <property type="entry name" value="WD40_PAC1"/>
</dbReference>
<comment type="similarity">
    <text evidence="1">Belongs to the WD repeat G protein beta family.</text>
</comment>
<dbReference type="PRINTS" id="PR00319">
    <property type="entry name" value="GPROTEINB"/>
</dbReference>
<gene>
    <name evidence="7" type="primary">GNB5</name>
    <name evidence="7" type="ORF">BLAG_LOCUS12926</name>
</gene>
<dbReference type="AlphaFoldDB" id="A0A8J9ZH71"/>
<dbReference type="PROSITE" id="PS00678">
    <property type="entry name" value="WD_REPEATS_1"/>
    <property type="match status" value="1"/>
</dbReference>
<evidence type="ECO:0000313" key="7">
    <source>
        <dbReference type="EMBL" id="CAH1253008.1"/>
    </source>
</evidence>
<dbReference type="PROSITE" id="PS50294">
    <property type="entry name" value="WD_REPEATS_REGION"/>
    <property type="match status" value="4"/>
</dbReference>
<protein>
    <submittedName>
        <fullName evidence="7">GNB5 protein</fullName>
    </submittedName>
</protein>
<feature type="repeat" description="WD" evidence="5">
    <location>
        <begin position="128"/>
        <end position="169"/>
    </location>
</feature>
<feature type="coiled-coil region" evidence="6">
    <location>
        <begin position="74"/>
        <end position="108"/>
    </location>
</feature>
<evidence type="ECO:0000256" key="3">
    <source>
        <dbReference type="ARBA" id="ARBA00022737"/>
    </source>
</evidence>
<dbReference type="InterPro" id="IPR016346">
    <property type="entry name" value="G-protein_beta_1-5"/>
</dbReference>
<dbReference type="Proteomes" id="UP000838412">
    <property type="component" value="Chromosome 2"/>
</dbReference>
<keyword evidence="3" id="KW-0677">Repeat</keyword>
<dbReference type="Pfam" id="PF25391">
    <property type="entry name" value="WD40_Gbeta"/>
    <property type="match status" value="1"/>
</dbReference>
<evidence type="ECO:0000313" key="8">
    <source>
        <dbReference type="Proteomes" id="UP000838412"/>
    </source>
</evidence>
<dbReference type="InterPro" id="IPR001680">
    <property type="entry name" value="WD40_rpt"/>
</dbReference>
<dbReference type="OrthoDB" id="10255630at2759"/>
<feature type="repeat" description="WD" evidence="5">
    <location>
        <begin position="259"/>
        <end position="301"/>
    </location>
</feature>
<dbReference type="Gene3D" id="2.130.10.10">
    <property type="entry name" value="YVTN repeat-like/Quinoprotein amine dehydrogenase"/>
    <property type="match status" value="1"/>
</dbReference>
<dbReference type="InterPro" id="IPR036322">
    <property type="entry name" value="WD40_repeat_dom_sf"/>
</dbReference>
<evidence type="ECO:0000256" key="5">
    <source>
        <dbReference type="PROSITE-ProRule" id="PRU00221"/>
    </source>
</evidence>
<dbReference type="GO" id="GO:0007165">
    <property type="term" value="P:signal transduction"/>
    <property type="evidence" value="ECO:0007669"/>
    <property type="project" value="UniProtKB-KW"/>
</dbReference>
<dbReference type="CDD" id="cd00200">
    <property type="entry name" value="WD40"/>
    <property type="match status" value="1"/>
</dbReference>
<keyword evidence="6" id="KW-0175">Coiled coil</keyword>
<keyword evidence="4" id="KW-0807">Transducer</keyword>
<evidence type="ECO:0000256" key="4">
    <source>
        <dbReference type="ARBA" id="ARBA00023224"/>
    </source>
</evidence>
<evidence type="ECO:0000256" key="1">
    <source>
        <dbReference type="ARBA" id="ARBA00009768"/>
    </source>
</evidence>
<feature type="repeat" description="WD" evidence="5">
    <location>
        <begin position="302"/>
        <end position="343"/>
    </location>
</feature>
<accession>A0A8J9ZH71</accession>
<dbReference type="SMART" id="SM00320">
    <property type="entry name" value="WD40"/>
    <property type="match status" value="7"/>
</dbReference>
<dbReference type="EMBL" id="OV696687">
    <property type="protein sequence ID" value="CAH1253008.1"/>
    <property type="molecule type" value="Genomic_DNA"/>
</dbReference>